<comment type="caution">
    <text evidence="7">The sequence shown here is derived from an EMBL/GenBank/DDBJ whole genome shotgun (WGS) entry which is preliminary data.</text>
</comment>
<keyword evidence="2" id="KW-0813">Transport</keyword>
<keyword evidence="4 6" id="KW-1133">Transmembrane helix</keyword>
<evidence type="ECO:0008006" key="9">
    <source>
        <dbReference type="Google" id="ProtNLM"/>
    </source>
</evidence>
<evidence type="ECO:0000256" key="3">
    <source>
        <dbReference type="ARBA" id="ARBA00022692"/>
    </source>
</evidence>
<gene>
    <name evidence="7" type="ORF">ACH49W_26995</name>
</gene>
<evidence type="ECO:0000256" key="4">
    <source>
        <dbReference type="ARBA" id="ARBA00022989"/>
    </source>
</evidence>
<evidence type="ECO:0000256" key="6">
    <source>
        <dbReference type="SAM" id="Phobius"/>
    </source>
</evidence>
<comment type="subcellular location">
    <subcellularLocation>
        <location evidence="1">Membrane</location>
        <topology evidence="1">Multi-pass membrane protein</topology>
    </subcellularLocation>
</comment>
<evidence type="ECO:0000256" key="1">
    <source>
        <dbReference type="ARBA" id="ARBA00004141"/>
    </source>
</evidence>
<evidence type="ECO:0000256" key="2">
    <source>
        <dbReference type="ARBA" id="ARBA00022448"/>
    </source>
</evidence>
<sequence>MPVGLVLLVLMTRVVPDRPGQPGSGIDIFGALLATATAASAIYGLINAGDHGWSVPMTLGPLAAAFALGIVCVVYERAITRPLLDPALLVRRPIAAGPC</sequence>
<proteinExistence type="predicted"/>
<accession>A0ABW7X7G9</accession>
<reference evidence="7 8" key="1">
    <citation type="submission" date="2024-10" db="EMBL/GenBank/DDBJ databases">
        <title>The Natural Products Discovery Center: Release of the First 8490 Sequenced Strains for Exploring Actinobacteria Biosynthetic Diversity.</title>
        <authorList>
            <person name="Kalkreuter E."/>
            <person name="Kautsar S.A."/>
            <person name="Yang D."/>
            <person name="Bader C.D."/>
            <person name="Teijaro C.N."/>
            <person name="Fluegel L."/>
            <person name="Davis C.M."/>
            <person name="Simpson J.R."/>
            <person name="Lauterbach L."/>
            <person name="Steele A.D."/>
            <person name="Gui C."/>
            <person name="Meng S."/>
            <person name="Li G."/>
            <person name="Viehrig K."/>
            <person name="Ye F."/>
            <person name="Su P."/>
            <person name="Kiefer A.F."/>
            <person name="Nichols A."/>
            <person name="Cepeda A.J."/>
            <person name="Yan W."/>
            <person name="Fan B."/>
            <person name="Jiang Y."/>
            <person name="Adhikari A."/>
            <person name="Zheng C.-J."/>
            <person name="Schuster L."/>
            <person name="Cowan T.M."/>
            <person name="Smanski M.J."/>
            <person name="Chevrette M.G."/>
            <person name="De Carvalho L.P.S."/>
            <person name="Shen B."/>
        </authorList>
    </citation>
    <scope>NUCLEOTIDE SEQUENCE [LARGE SCALE GENOMIC DNA]</scope>
    <source>
        <strain evidence="7 8">NPDC019275</strain>
    </source>
</reference>
<protein>
    <recommendedName>
        <fullName evidence="9">MFS transporter</fullName>
    </recommendedName>
</protein>
<dbReference type="Proteomes" id="UP001611415">
    <property type="component" value="Unassembled WGS sequence"/>
</dbReference>
<name>A0ABW7X7G9_9NOCA</name>
<evidence type="ECO:0000313" key="8">
    <source>
        <dbReference type="Proteomes" id="UP001611415"/>
    </source>
</evidence>
<organism evidence="7 8">
    <name type="scientific">Nocardia xishanensis</name>
    <dbReference type="NCBI Taxonomy" id="238964"/>
    <lineage>
        <taxon>Bacteria</taxon>
        <taxon>Bacillati</taxon>
        <taxon>Actinomycetota</taxon>
        <taxon>Actinomycetes</taxon>
        <taxon>Mycobacteriales</taxon>
        <taxon>Nocardiaceae</taxon>
        <taxon>Nocardia</taxon>
    </lineage>
</organism>
<dbReference type="PANTHER" id="PTHR42718">
    <property type="entry name" value="MAJOR FACILITATOR SUPERFAMILY MULTIDRUG TRANSPORTER MFSC"/>
    <property type="match status" value="1"/>
</dbReference>
<dbReference type="RefSeq" id="WP_397094387.1">
    <property type="nucleotide sequence ID" value="NZ_JBIRYO010000021.1"/>
</dbReference>
<evidence type="ECO:0000256" key="5">
    <source>
        <dbReference type="ARBA" id="ARBA00023136"/>
    </source>
</evidence>
<dbReference type="PANTHER" id="PTHR42718:SF9">
    <property type="entry name" value="MAJOR FACILITATOR SUPERFAMILY MULTIDRUG TRANSPORTER MFSC"/>
    <property type="match status" value="1"/>
</dbReference>
<evidence type="ECO:0000313" key="7">
    <source>
        <dbReference type="EMBL" id="MFI2477046.1"/>
    </source>
</evidence>
<feature type="transmembrane region" description="Helical" evidence="6">
    <location>
        <begin position="58"/>
        <end position="79"/>
    </location>
</feature>
<keyword evidence="5 6" id="KW-0472">Membrane</keyword>
<dbReference type="EMBL" id="JBIRYO010000021">
    <property type="protein sequence ID" value="MFI2477046.1"/>
    <property type="molecule type" value="Genomic_DNA"/>
</dbReference>
<keyword evidence="3 6" id="KW-0812">Transmembrane</keyword>
<keyword evidence="8" id="KW-1185">Reference proteome</keyword>